<protein>
    <submittedName>
        <fullName evidence="7">Uncharacterized protein</fullName>
    </submittedName>
</protein>
<organism evidence="7 8">
    <name type="scientific">Monilinia laxa</name>
    <name type="common">Brown rot fungus</name>
    <name type="synonym">Sclerotinia laxa</name>
    <dbReference type="NCBI Taxonomy" id="61186"/>
    <lineage>
        <taxon>Eukaryota</taxon>
        <taxon>Fungi</taxon>
        <taxon>Dikarya</taxon>
        <taxon>Ascomycota</taxon>
        <taxon>Pezizomycotina</taxon>
        <taxon>Leotiomycetes</taxon>
        <taxon>Helotiales</taxon>
        <taxon>Sclerotiniaceae</taxon>
        <taxon>Monilinia</taxon>
    </lineage>
</organism>
<keyword evidence="8" id="KW-1185">Reference proteome</keyword>
<evidence type="ECO:0000256" key="3">
    <source>
        <dbReference type="ARBA" id="ARBA00023125"/>
    </source>
</evidence>
<dbReference type="Gene3D" id="6.10.250.2430">
    <property type="match status" value="1"/>
</dbReference>
<dbReference type="AlphaFoldDB" id="A0A5N6K362"/>
<gene>
    <name evidence="7" type="ORF">EYC80_002129</name>
</gene>
<keyword evidence="4" id="KW-0804">Transcription</keyword>
<feature type="compositionally biased region" description="Acidic residues" evidence="6">
    <location>
        <begin position="413"/>
        <end position="422"/>
    </location>
</feature>
<evidence type="ECO:0000313" key="7">
    <source>
        <dbReference type="EMBL" id="KAB8296709.1"/>
    </source>
</evidence>
<keyword evidence="2" id="KW-0805">Transcription regulation</keyword>
<name>A0A5N6K362_MONLA</name>
<keyword evidence="5" id="KW-0539">Nucleus</keyword>
<dbReference type="InterPro" id="IPR001289">
    <property type="entry name" value="NFYA"/>
</dbReference>
<keyword evidence="3" id="KW-0238">DNA-binding</keyword>
<dbReference type="GO" id="GO:0005634">
    <property type="term" value="C:nucleus"/>
    <property type="evidence" value="ECO:0007669"/>
    <property type="project" value="UniProtKB-SubCell"/>
</dbReference>
<dbReference type="GO" id="GO:0003700">
    <property type="term" value="F:DNA-binding transcription factor activity"/>
    <property type="evidence" value="ECO:0007669"/>
    <property type="project" value="InterPro"/>
</dbReference>
<dbReference type="Proteomes" id="UP000326757">
    <property type="component" value="Unassembled WGS sequence"/>
</dbReference>
<dbReference type="PROSITE" id="PS51152">
    <property type="entry name" value="NFYA_HAP2_2"/>
    <property type="match status" value="1"/>
</dbReference>
<proteinExistence type="predicted"/>
<evidence type="ECO:0000256" key="4">
    <source>
        <dbReference type="ARBA" id="ARBA00023163"/>
    </source>
</evidence>
<accession>A0A5N6K362</accession>
<evidence type="ECO:0000256" key="1">
    <source>
        <dbReference type="ARBA" id="ARBA00004123"/>
    </source>
</evidence>
<evidence type="ECO:0000256" key="5">
    <source>
        <dbReference type="ARBA" id="ARBA00023242"/>
    </source>
</evidence>
<dbReference type="GO" id="GO:0003677">
    <property type="term" value="F:DNA binding"/>
    <property type="evidence" value="ECO:0007669"/>
    <property type="project" value="UniProtKB-KW"/>
</dbReference>
<evidence type="ECO:0000256" key="2">
    <source>
        <dbReference type="ARBA" id="ARBA00023015"/>
    </source>
</evidence>
<evidence type="ECO:0000313" key="8">
    <source>
        <dbReference type="Proteomes" id="UP000326757"/>
    </source>
</evidence>
<comment type="subcellular location">
    <subcellularLocation>
        <location evidence="1">Nucleus</location>
    </subcellularLocation>
</comment>
<evidence type="ECO:0000256" key="6">
    <source>
        <dbReference type="SAM" id="MobiDB-lite"/>
    </source>
</evidence>
<feature type="region of interest" description="Disordered" evidence="6">
    <location>
        <begin position="403"/>
        <end position="424"/>
    </location>
</feature>
<sequence>MCLANRTQCKQCLEETRVYYSKCDLYPEIKDETPTHSIRGRHRRIKACKSCKQKNREEEEAEEQRRVDDYPRAKAILEWRRLERPLPLTDSAISARYLRLFFQNKRLHPFCIGFTDFDRELIEGQRREFRHRAEQISAARMNIRGQMSDETKEACEKLFSEEKMFDEALRRQAEIDSGDRMMTESDRQFAISRLENTLDFEEAMRKIEDQIQRENLQSIFLEYWTSRAHHQFLTERSVQREIEELDLFLLASDASDNLIDKFRGEILRCHFFDESNFNFCPNDGELHNETPWLNQNPQGPMSFRRWAVEYERKMGGPLTPLFDRWYDIIDGYRAYLAQISPADYHKFNDLRNSIAANTFQVLLVRLHLRETYVEMDSDLEPSISVSSSEYMSSEIWDDEIENERRARANSESENPDEPEPEQEQQFTNIANARRLFNRVPESPTEEEELGGLLRHLNGRKGLKYPTIISSAPSQHHQTNHQCNITSTLKKTPITKMNSRTSPSPYQSCPTCGNNKSAVSDKIGLYESMIRRLETERKLLVQHNTELMAQVQDLHDFQGVGWQEYGEYLIEPQMSLMLATPPIPSMLLMPPTPSMFPLSQQASMSSISPSSPNYTIPVYADEYSNVEKVNEFRKAVDAMTREEEAKNRDPLHLNAKQLYRILRRRKARDILEERLRLRGGKVRGGKGGRGEYSVGGRWVHV</sequence>
<reference evidence="7 8" key="1">
    <citation type="submission" date="2019-06" db="EMBL/GenBank/DDBJ databases">
        <title>Genome Sequence of the Brown Rot Fungal Pathogen Monilinia laxa.</title>
        <authorList>
            <person name="De Miccolis Angelini R.M."/>
            <person name="Landi L."/>
            <person name="Abate D."/>
            <person name="Pollastro S."/>
            <person name="Romanazzi G."/>
            <person name="Faretra F."/>
        </authorList>
    </citation>
    <scope>NUCLEOTIDE SEQUENCE [LARGE SCALE GENOMIC DNA]</scope>
    <source>
        <strain evidence="7 8">Mlax316</strain>
    </source>
</reference>
<dbReference type="OrthoDB" id="3554703at2759"/>
<comment type="caution">
    <text evidence="7">The sequence shown here is derived from an EMBL/GenBank/DDBJ whole genome shotgun (WGS) entry which is preliminary data.</text>
</comment>
<dbReference type="EMBL" id="VIGI01000008">
    <property type="protein sequence ID" value="KAB8296709.1"/>
    <property type="molecule type" value="Genomic_DNA"/>
</dbReference>